<feature type="compositionally biased region" description="Acidic residues" evidence="1">
    <location>
        <begin position="90"/>
        <end position="146"/>
    </location>
</feature>
<keyword evidence="3" id="KW-1185">Reference proteome</keyword>
<dbReference type="Proteomes" id="UP000077266">
    <property type="component" value="Unassembled WGS sequence"/>
</dbReference>
<sequence>MKSCYRRVEASPGCSASNSDSRWSDRDIFMRMRGGGVGYATRTARVAEEPKAQRAPAGEPERCVEEDAIALEEDENQGAETEVQVHENDEPAPDDDEDDDDEGEDEGSEEEGEEEDDLVCDSGEEDGQDNVDDLAMEDDDDLDYCD</sequence>
<dbReference type="InParanoid" id="A0A165L8S6"/>
<feature type="compositionally biased region" description="Acidic residues" evidence="1">
    <location>
        <begin position="66"/>
        <end position="77"/>
    </location>
</feature>
<proteinExistence type="predicted"/>
<organism evidence="2 3">
    <name type="scientific">Exidia glandulosa HHB12029</name>
    <dbReference type="NCBI Taxonomy" id="1314781"/>
    <lineage>
        <taxon>Eukaryota</taxon>
        <taxon>Fungi</taxon>
        <taxon>Dikarya</taxon>
        <taxon>Basidiomycota</taxon>
        <taxon>Agaricomycotina</taxon>
        <taxon>Agaricomycetes</taxon>
        <taxon>Auriculariales</taxon>
        <taxon>Exidiaceae</taxon>
        <taxon>Exidia</taxon>
    </lineage>
</organism>
<evidence type="ECO:0000313" key="3">
    <source>
        <dbReference type="Proteomes" id="UP000077266"/>
    </source>
</evidence>
<evidence type="ECO:0000256" key="1">
    <source>
        <dbReference type="SAM" id="MobiDB-lite"/>
    </source>
</evidence>
<dbReference type="EMBL" id="KV425929">
    <property type="protein sequence ID" value="KZV97522.1"/>
    <property type="molecule type" value="Genomic_DNA"/>
</dbReference>
<reference evidence="2 3" key="1">
    <citation type="journal article" date="2016" name="Mol. Biol. Evol.">
        <title>Comparative Genomics of Early-Diverging Mushroom-Forming Fungi Provides Insights into the Origins of Lignocellulose Decay Capabilities.</title>
        <authorList>
            <person name="Nagy L.G."/>
            <person name="Riley R."/>
            <person name="Tritt A."/>
            <person name="Adam C."/>
            <person name="Daum C."/>
            <person name="Floudas D."/>
            <person name="Sun H."/>
            <person name="Yadav J.S."/>
            <person name="Pangilinan J."/>
            <person name="Larsson K.H."/>
            <person name="Matsuura K."/>
            <person name="Barry K."/>
            <person name="Labutti K."/>
            <person name="Kuo R."/>
            <person name="Ohm R.A."/>
            <person name="Bhattacharya S.S."/>
            <person name="Shirouzu T."/>
            <person name="Yoshinaga Y."/>
            <person name="Martin F.M."/>
            <person name="Grigoriev I.V."/>
            <person name="Hibbett D.S."/>
        </authorList>
    </citation>
    <scope>NUCLEOTIDE SEQUENCE [LARGE SCALE GENOMIC DNA]</scope>
    <source>
        <strain evidence="2 3">HHB12029</strain>
    </source>
</reference>
<accession>A0A165L8S6</accession>
<protein>
    <submittedName>
        <fullName evidence="2">Uncharacterized protein</fullName>
    </submittedName>
</protein>
<gene>
    <name evidence="2" type="ORF">EXIGLDRAFT_832783</name>
</gene>
<feature type="region of interest" description="Disordered" evidence="1">
    <location>
        <begin position="1"/>
        <end position="26"/>
    </location>
</feature>
<feature type="region of interest" description="Disordered" evidence="1">
    <location>
        <begin position="39"/>
        <end position="146"/>
    </location>
</feature>
<dbReference type="AlphaFoldDB" id="A0A165L8S6"/>
<name>A0A165L8S6_EXIGL</name>
<evidence type="ECO:0000313" key="2">
    <source>
        <dbReference type="EMBL" id="KZV97522.1"/>
    </source>
</evidence>